<evidence type="ECO:0000313" key="2">
    <source>
        <dbReference type="Proteomes" id="UP000058012"/>
    </source>
</evidence>
<sequence>MIQYANDADAGKPRFDPPLKAYQNTMPHDGKGIARIAFRASEGRLWAYRGKRARVLAMLATNDDGVTQWDCYPWHTRLAASVQVMRDDGIEIETTLEGPYRHARYRLRTPGTLTMQGDEG</sequence>
<accession>A0A124JUP9</accession>
<dbReference type="EMBL" id="LLZS01000007">
    <property type="protein sequence ID" value="KUR71463.1"/>
    <property type="molecule type" value="Genomic_DNA"/>
</dbReference>
<protein>
    <submittedName>
        <fullName evidence="1">Uncharacterized protein</fullName>
    </submittedName>
</protein>
<proteinExistence type="predicted"/>
<reference evidence="1 2" key="1">
    <citation type="submission" date="2015-10" db="EMBL/GenBank/DDBJ databases">
        <title>Draft genome sequence of Novosphingobium fuchskuhlense DSM 25065 isolated from a surface water sample of the southwest basin of Lake Grosse Fuchskuhle.</title>
        <authorList>
            <person name="Ruckert C."/>
            <person name="Winkler A."/>
            <person name="Glaeser J."/>
            <person name="Grossart H.-P."/>
            <person name="Kalinowski J."/>
            <person name="Glaeser S."/>
        </authorList>
    </citation>
    <scope>NUCLEOTIDE SEQUENCE [LARGE SCALE GENOMIC DNA]</scope>
    <source>
        <strain evidence="1 2">FNE08-7</strain>
    </source>
</reference>
<dbReference type="STRING" id="1117702.AQZ52_12580"/>
<evidence type="ECO:0000313" key="1">
    <source>
        <dbReference type="EMBL" id="KUR71463.1"/>
    </source>
</evidence>
<keyword evidence="2" id="KW-1185">Reference proteome</keyword>
<gene>
    <name evidence="1" type="ORF">AQZ52_12580</name>
</gene>
<comment type="caution">
    <text evidence="1">The sequence shown here is derived from an EMBL/GenBank/DDBJ whole genome shotgun (WGS) entry which is preliminary data.</text>
</comment>
<dbReference type="RefSeq" id="WP_067911215.1">
    <property type="nucleotide sequence ID" value="NZ_KQ954245.1"/>
</dbReference>
<dbReference type="Proteomes" id="UP000058012">
    <property type="component" value="Unassembled WGS sequence"/>
</dbReference>
<dbReference type="AlphaFoldDB" id="A0A124JUP9"/>
<dbReference type="OrthoDB" id="7433237at2"/>
<organism evidence="1 2">
    <name type="scientific">Novosphingobium fuchskuhlense</name>
    <dbReference type="NCBI Taxonomy" id="1117702"/>
    <lineage>
        <taxon>Bacteria</taxon>
        <taxon>Pseudomonadati</taxon>
        <taxon>Pseudomonadota</taxon>
        <taxon>Alphaproteobacteria</taxon>
        <taxon>Sphingomonadales</taxon>
        <taxon>Sphingomonadaceae</taxon>
        <taxon>Novosphingobium</taxon>
    </lineage>
</organism>
<name>A0A124JUP9_9SPHN</name>